<feature type="compositionally biased region" description="Basic and acidic residues" evidence="1">
    <location>
        <begin position="15"/>
        <end position="29"/>
    </location>
</feature>
<gene>
    <name evidence="2" type="ORF">NP493_4g02001</name>
</gene>
<feature type="compositionally biased region" description="Acidic residues" evidence="1">
    <location>
        <begin position="221"/>
        <end position="234"/>
    </location>
</feature>
<comment type="caution">
    <text evidence="2">The sequence shown here is derived from an EMBL/GenBank/DDBJ whole genome shotgun (WGS) entry which is preliminary data.</text>
</comment>
<dbReference type="Proteomes" id="UP001209878">
    <property type="component" value="Unassembled WGS sequence"/>
</dbReference>
<keyword evidence="3" id="KW-1185">Reference proteome</keyword>
<dbReference type="EMBL" id="JAODUO010000004">
    <property type="protein sequence ID" value="KAK2193934.1"/>
    <property type="molecule type" value="Genomic_DNA"/>
</dbReference>
<feature type="compositionally biased region" description="Acidic residues" evidence="1">
    <location>
        <begin position="192"/>
        <end position="205"/>
    </location>
</feature>
<feature type="compositionally biased region" description="Acidic residues" evidence="1">
    <location>
        <begin position="250"/>
        <end position="263"/>
    </location>
</feature>
<evidence type="ECO:0000313" key="2">
    <source>
        <dbReference type="EMBL" id="KAK2193934.1"/>
    </source>
</evidence>
<sequence>MLFAGKSNEAFIDDAGSKSAKEKRNKSPEIIENLSRNNKKQAPFPGLVKKQSNEREQKASPRGPKKKGKQLAHGDEGSDNESPPQDSDVGVVRRKKKPKTKPPVSEKETWTGEDEDSEPIVRRRKKNKFKPPVSDKETWTGDDEDLEPEVRRKKKKKIRVPGSDKETGMGEEEDAEPGVRRKKKKKIRTPGDDEATCTWDDEELDPGVRKKKKKKLRTPGDDEATCTWDDEEVEEGVRKKKKKKIRTPGDDEATCTWEDEELDPGVRKTRRKKIRTPGDDEATCTWEDEELDPGVRKTRRKKIRTPGDDEATCTWEDEELEPGMRKKRKKKVRPPVTDKETLTEGEPEEAEEDTKGKKKKKKKKKPQLVDQDTATSNTVISPDVKDTGEVFAVTIHRTDKLKTDFIISHPVVRVHIVDEETGTLLKKQHQDRPVTSFYEKDRKNIDVILPIMTLPFDFKKNMSTLPIWEDLLMFNENYNYFIQKKPKVMLFFEILDFVSMHRASERWNTSDGGWHRIAWAFLKVVSETDVQNTGRRLRLQLFESPTHFHSRSDTVDMTFLAPFE</sequence>
<feature type="compositionally biased region" description="Acidic residues" evidence="1">
    <location>
        <begin position="343"/>
        <end position="352"/>
    </location>
</feature>
<feature type="compositionally biased region" description="Basic residues" evidence="1">
    <location>
        <begin position="356"/>
        <end position="366"/>
    </location>
</feature>
<proteinExistence type="predicted"/>
<dbReference type="InterPro" id="IPR052803">
    <property type="entry name" value="Cilium-Associated_Jouberin"/>
</dbReference>
<dbReference type="PANTHER" id="PTHR44499">
    <property type="entry name" value="JOUBERIN"/>
    <property type="match status" value="1"/>
</dbReference>
<reference evidence="2" key="1">
    <citation type="journal article" date="2023" name="Mol. Biol. Evol.">
        <title>Third-Generation Sequencing Reveals the Adaptive Role of the Epigenome in Three Deep-Sea Polychaetes.</title>
        <authorList>
            <person name="Perez M."/>
            <person name="Aroh O."/>
            <person name="Sun Y."/>
            <person name="Lan Y."/>
            <person name="Juniper S.K."/>
            <person name="Young C.R."/>
            <person name="Angers B."/>
            <person name="Qian P.Y."/>
        </authorList>
    </citation>
    <scope>NUCLEOTIDE SEQUENCE</scope>
    <source>
        <strain evidence="2">R07B-5</strain>
    </source>
</reference>
<protein>
    <submittedName>
        <fullName evidence="2">Uncharacterized protein</fullName>
    </submittedName>
</protein>
<feature type="region of interest" description="Disordered" evidence="1">
    <location>
        <begin position="1"/>
        <end position="381"/>
    </location>
</feature>
<dbReference type="GO" id="GO:0044458">
    <property type="term" value="P:motile cilium assembly"/>
    <property type="evidence" value="ECO:0007669"/>
    <property type="project" value="TreeGrafter"/>
</dbReference>
<dbReference type="AlphaFoldDB" id="A0AAD9PFM3"/>
<name>A0AAD9PFM3_RIDPI</name>
<dbReference type="PANTHER" id="PTHR44499:SF1">
    <property type="entry name" value="JOUBERIN"/>
    <property type="match status" value="1"/>
</dbReference>
<dbReference type="GO" id="GO:0036064">
    <property type="term" value="C:ciliary basal body"/>
    <property type="evidence" value="ECO:0007669"/>
    <property type="project" value="TreeGrafter"/>
</dbReference>
<evidence type="ECO:0000313" key="3">
    <source>
        <dbReference type="Proteomes" id="UP001209878"/>
    </source>
</evidence>
<feature type="compositionally biased region" description="Polar residues" evidence="1">
    <location>
        <begin position="370"/>
        <end position="380"/>
    </location>
</feature>
<feature type="compositionally biased region" description="Acidic residues" evidence="1">
    <location>
        <begin position="279"/>
        <end position="292"/>
    </location>
</feature>
<evidence type="ECO:0000256" key="1">
    <source>
        <dbReference type="SAM" id="MobiDB-lite"/>
    </source>
</evidence>
<organism evidence="2 3">
    <name type="scientific">Ridgeia piscesae</name>
    <name type="common">Tubeworm</name>
    <dbReference type="NCBI Taxonomy" id="27915"/>
    <lineage>
        <taxon>Eukaryota</taxon>
        <taxon>Metazoa</taxon>
        <taxon>Spiralia</taxon>
        <taxon>Lophotrochozoa</taxon>
        <taxon>Annelida</taxon>
        <taxon>Polychaeta</taxon>
        <taxon>Sedentaria</taxon>
        <taxon>Canalipalpata</taxon>
        <taxon>Sabellida</taxon>
        <taxon>Siboglinidae</taxon>
        <taxon>Ridgeia</taxon>
    </lineage>
</organism>
<feature type="compositionally biased region" description="Acidic residues" evidence="1">
    <location>
        <begin position="308"/>
        <end position="321"/>
    </location>
</feature>
<accession>A0AAD9PFM3</accession>